<dbReference type="HOGENOM" id="CLU_067179_0_0_1"/>
<proteinExistence type="predicted"/>
<feature type="domain" description="F-box" evidence="1">
    <location>
        <begin position="39"/>
        <end position="68"/>
    </location>
</feature>
<dbReference type="AlphaFoldDB" id="A0A0D0AUS4"/>
<keyword evidence="3" id="KW-1185">Reference proteome</keyword>
<dbReference type="CDD" id="cd09917">
    <property type="entry name" value="F-box_SF"/>
    <property type="match status" value="1"/>
</dbReference>
<dbReference type="InParanoid" id="A0A0D0AUS4"/>
<dbReference type="Gene3D" id="1.20.1280.50">
    <property type="match status" value="1"/>
</dbReference>
<reference evidence="2 3" key="1">
    <citation type="submission" date="2014-04" db="EMBL/GenBank/DDBJ databases">
        <authorList>
            <consortium name="DOE Joint Genome Institute"/>
            <person name="Kuo A."/>
            <person name="Ruytinx J."/>
            <person name="Rineau F."/>
            <person name="Colpaert J."/>
            <person name="Kohler A."/>
            <person name="Nagy L.G."/>
            <person name="Floudas D."/>
            <person name="Copeland A."/>
            <person name="Barry K.W."/>
            <person name="Cichocki N."/>
            <person name="Veneault-Fourrey C."/>
            <person name="LaButti K."/>
            <person name="Lindquist E.A."/>
            <person name="Lipzen A."/>
            <person name="Lundell T."/>
            <person name="Morin E."/>
            <person name="Murat C."/>
            <person name="Sun H."/>
            <person name="Tunlid A."/>
            <person name="Henrissat B."/>
            <person name="Grigoriev I.V."/>
            <person name="Hibbett D.S."/>
            <person name="Martin F."/>
            <person name="Nordberg H.P."/>
            <person name="Cantor M.N."/>
            <person name="Hua S.X."/>
        </authorList>
    </citation>
    <scope>NUCLEOTIDE SEQUENCE [LARGE SCALE GENOMIC DNA]</scope>
    <source>
        <strain evidence="2 3">UH-Slu-Lm8-n1</strain>
    </source>
</reference>
<dbReference type="EMBL" id="KN835604">
    <property type="protein sequence ID" value="KIK35623.1"/>
    <property type="molecule type" value="Genomic_DNA"/>
</dbReference>
<name>A0A0D0AUS4_9AGAM</name>
<evidence type="ECO:0000259" key="1">
    <source>
        <dbReference type="Pfam" id="PF00646"/>
    </source>
</evidence>
<dbReference type="InterPro" id="IPR001810">
    <property type="entry name" value="F-box_dom"/>
</dbReference>
<organism evidence="2 3">
    <name type="scientific">Suillus luteus UH-Slu-Lm8-n1</name>
    <dbReference type="NCBI Taxonomy" id="930992"/>
    <lineage>
        <taxon>Eukaryota</taxon>
        <taxon>Fungi</taxon>
        <taxon>Dikarya</taxon>
        <taxon>Basidiomycota</taxon>
        <taxon>Agaricomycotina</taxon>
        <taxon>Agaricomycetes</taxon>
        <taxon>Agaricomycetidae</taxon>
        <taxon>Boletales</taxon>
        <taxon>Suillineae</taxon>
        <taxon>Suillaceae</taxon>
        <taxon>Suillus</taxon>
    </lineage>
</organism>
<reference evidence="3" key="2">
    <citation type="submission" date="2015-01" db="EMBL/GenBank/DDBJ databases">
        <title>Evolutionary Origins and Diversification of the Mycorrhizal Mutualists.</title>
        <authorList>
            <consortium name="DOE Joint Genome Institute"/>
            <consortium name="Mycorrhizal Genomics Consortium"/>
            <person name="Kohler A."/>
            <person name="Kuo A."/>
            <person name="Nagy L.G."/>
            <person name="Floudas D."/>
            <person name="Copeland A."/>
            <person name="Barry K.W."/>
            <person name="Cichocki N."/>
            <person name="Veneault-Fourrey C."/>
            <person name="LaButti K."/>
            <person name="Lindquist E.A."/>
            <person name="Lipzen A."/>
            <person name="Lundell T."/>
            <person name="Morin E."/>
            <person name="Murat C."/>
            <person name="Riley R."/>
            <person name="Ohm R."/>
            <person name="Sun H."/>
            <person name="Tunlid A."/>
            <person name="Henrissat B."/>
            <person name="Grigoriev I.V."/>
            <person name="Hibbett D.S."/>
            <person name="Martin F."/>
        </authorList>
    </citation>
    <scope>NUCLEOTIDE SEQUENCE [LARGE SCALE GENOMIC DNA]</scope>
    <source>
        <strain evidence="3">UH-Slu-Lm8-n1</strain>
    </source>
</reference>
<accession>A0A0D0AUS4</accession>
<dbReference type="OrthoDB" id="2745718at2759"/>
<dbReference type="InterPro" id="IPR036047">
    <property type="entry name" value="F-box-like_dom_sf"/>
</dbReference>
<dbReference type="Pfam" id="PF00646">
    <property type="entry name" value="F-box"/>
    <property type="match status" value="1"/>
</dbReference>
<evidence type="ECO:0000313" key="3">
    <source>
        <dbReference type="Proteomes" id="UP000054485"/>
    </source>
</evidence>
<evidence type="ECO:0000313" key="2">
    <source>
        <dbReference type="EMBL" id="KIK35623.1"/>
    </source>
</evidence>
<gene>
    <name evidence="2" type="ORF">CY34DRAFT_565585</name>
</gene>
<dbReference type="SUPFAM" id="SSF81383">
    <property type="entry name" value="F-box domain"/>
    <property type="match status" value="1"/>
</dbReference>
<protein>
    <recommendedName>
        <fullName evidence="1">F-box domain-containing protein</fullName>
    </recommendedName>
</protein>
<sequence length="303" mass="33993">MGAQIVSIISHSYKMLATTNCPSHLVKGVVQPKAGFQTLAEELKCYIMSFLSCRDILRCASVSKALRQTYMTSSELQYIVELDGQQLLPVPGTQNRSPISKRLKLLRDKAHAWFNIDFHSFKTLTVNSYSEQKYVADGHLYLWDQEEDLATIIPIFPKPSQQTIQRNWSPGTLCSVSNSANLDVFLDPAQNLKAVVYQVDHETLSIDLGTLDCDSDHPRAAGRTLYLSGPPGYDNNRVQTTSAKLRGCGRHIALQRSVEVVVDYGAGIYYENMWQLQIWDWQRSTTSNVSPGQKLLIAMTVDS</sequence>
<dbReference type="Proteomes" id="UP000054485">
    <property type="component" value="Unassembled WGS sequence"/>
</dbReference>